<keyword evidence="4" id="KW-0472">Membrane</keyword>
<dbReference type="AlphaFoldDB" id="A0A7R9JTR3"/>
<dbReference type="GO" id="GO:0099078">
    <property type="term" value="C:BORC complex"/>
    <property type="evidence" value="ECO:0007669"/>
    <property type="project" value="TreeGrafter"/>
</dbReference>
<name>A0A7R9JTR3_TIMGE</name>
<reference evidence="6" key="1">
    <citation type="submission" date="2020-11" db="EMBL/GenBank/DDBJ databases">
        <authorList>
            <person name="Tran Van P."/>
        </authorList>
    </citation>
    <scope>NUCLEOTIDE SEQUENCE</scope>
</reference>
<evidence type="ECO:0000313" key="6">
    <source>
        <dbReference type="EMBL" id="CAD7589244.1"/>
    </source>
</evidence>
<dbReference type="PANTHER" id="PTHR31397">
    <property type="entry name" value="BLOC-1-RELATED COMPLEX SUBUNIT 7 BORSC7"/>
    <property type="match status" value="1"/>
</dbReference>
<protein>
    <recommendedName>
        <fullName evidence="3">BLOC-1-related complex subunit 7</fullName>
    </recommendedName>
</protein>
<dbReference type="Pfam" id="PF16088">
    <property type="entry name" value="BORCS7"/>
    <property type="match status" value="1"/>
</dbReference>
<dbReference type="PANTHER" id="PTHR31397:SF1">
    <property type="entry name" value="BLOC-1-RELATED COMPLEX SUBUNIT 7"/>
    <property type="match status" value="1"/>
</dbReference>
<comment type="subcellular location">
    <subcellularLocation>
        <location evidence="1">Lysosome membrane</location>
    </subcellularLocation>
</comment>
<evidence type="ECO:0000256" key="1">
    <source>
        <dbReference type="ARBA" id="ARBA00004656"/>
    </source>
</evidence>
<evidence type="ECO:0000256" key="2">
    <source>
        <dbReference type="ARBA" id="ARBA00005433"/>
    </source>
</evidence>
<dbReference type="EMBL" id="OE840009">
    <property type="protein sequence ID" value="CAD7589244.1"/>
    <property type="molecule type" value="Genomic_DNA"/>
</dbReference>
<comment type="similarity">
    <text evidence="2">Belongs to the BORCS7 family.</text>
</comment>
<evidence type="ECO:0000256" key="5">
    <source>
        <dbReference type="ARBA" id="ARBA00023228"/>
    </source>
</evidence>
<keyword evidence="5" id="KW-0458">Lysosome</keyword>
<gene>
    <name evidence="6" type="ORF">TGEB3V08_LOCUS3220</name>
</gene>
<organism evidence="6">
    <name type="scientific">Timema genevievae</name>
    <name type="common">Walking stick</name>
    <dbReference type="NCBI Taxonomy" id="629358"/>
    <lineage>
        <taxon>Eukaryota</taxon>
        <taxon>Metazoa</taxon>
        <taxon>Ecdysozoa</taxon>
        <taxon>Arthropoda</taxon>
        <taxon>Hexapoda</taxon>
        <taxon>Insecta</taxon>
        <taxon>Pterygota</taxon>
        <taxon>Neoptera</taxon>
        <taxon>Polyneoptera</taxon>
        <taxon>Phasmatodea</taxon>
        <taxon>Timematodea</taxon>
        <taxon>Timematoidea</taxon>
        <taxon>Timematidae</taxon>
        <taxon>Timema</taxon>
    </lineage>
</organism>
<accession>A0A7R9JTR3</accession>
<proteinExistence type="inferred from homology"/>
<evidence type="ECO:0000256" key="3">
    <source>
        <dbReference type="ARBA" id="ARBA00022295"/>
    </source>
</evidence>
<sequence>MPHFPFLYNVSHCLSTRSNSHLKVDKVLKGTTAWDNVDLIEEHTTLHAHTRTPVLDTLRNAKLENKDVDCVRLCSDGCPEQNKDSTVTELTSYKLGSEVPVHDEVKPTGQWHFKMSLCKRLILTKNTNGSVKVQGEVHYICDCGVPGSIIKKGKCLSIMTPVQLNNMVPVKRAKLNYVANLIAKHFGANWREREDLAYYSKILMHAARNFALQEHAINNSESNLKKLQLISAHLGYQQESLMKSSLLVEEVKEQVRAMQR</sequence>
<dbReference type="GO" id="GO:0005765">
    <property type="term" value="C:lysosomal membrane"/>
    <property type="evidence" value="ECO:0007669"/>
    <property type="project" value="UniProtKB-SubCell"/>
</dbReference>
<evidence type="ECO:0000256" key="4">
    <source>
        <dbReference type="ARBA" id="ARBA00023136"/>
    </source>
</evidence>
<dbReference type="InterPro" id="IPR032143">
    <property type="entry name" value="BORCS7"/>
</dbReference>